<comment type="caution">
    <text evidence="3">The sequence shown here is derived from an EMBL/GenBank/DDBJ whole genome shotgun (WGS) entry which is preliminary data.</text>
</comment>
<reference evidence="3 4" key="1">
    <citation type="submission" date="2024-04" db="EMBL/GenBank/DDBJ databases">
        <authorList>
            <person name="Rising A."/>
            <person name="Reimegard J."/>
            <person name="Sonavane S."/>
            <person name="Akerstrom W."/>
            <person name="Nylinder S."/>
            <person name="Hedman E."/>
            <person name="Kallberg Y."/>
        </authorList>
    </citation>
    <scope>NUCLEOTIDE SEQUENCE [LARGE SCALE GENOMIC DNA]</scope>
</reference>
<keyword evidence="1" id="KW-0479">Metal-binding</keyword>
<protein>
    <recommendedName>
        <fullName evidence="2">C2H2-type domain-containing protein</fullName>
    </recommendedName>
</protein>
<dbReference type="InterPro" id="IPR036236">
    <property type="entry name" value="Znf_C2H2_sf"/>
</dbReference>
<organism evidence="3 4">
    <name type="scientific">Larinioides sclopetarius</name>
    <dbReference type="NCBI Taxonomy" id="280406"/>
    <lineage>
        <taxon>Eukaryota</taxon>
        <taxon>Metazoa</taxon>
        <taxon>Ecdysozoa</taxon>
        <taxon>Arthropoda</taxon>
        <taxon>Chelicerata</taxon>
        <taxon>Arachnida</taxon>
        <taxon>Araneae</taxon>
        <taxon>Araneomorphae</taxon>
        <taxon>Entelegynae</taxon>
        <taxon>Araneoidea</taxon>
        <taxon>Araneidae</taxon>
        <taxon>Larinioides</taxon>
    </lineage>
</organism>
<keyword evidence="1" id="KW-0863">Zinc-finger</keyword>
<dbReference type="GO" id="GO:0008270">
    <property type="term" value="F:zinc ion binding"/>
    <property type="evidence" value="ECO:0007669"/>
    <property type="project" value="UniProtKB-KW"/>
</dbReference>
<dbReference type="Pfam" id="PF00096">
    <property type="entry name" value="zf-C2H2"/>
    <property type="match status" value="1"/>
</dbReference>
<gene>
    <name evidence="3" type="ORF">LARSCL_LOCUS9560</name>
</gene>
<dbReference type="Gene3D" id="3.30.160.60">
    <property type="entry name" value="Classic Zinc Finger"/>
    <property type="match status" value="1"/>
</dbReference>
<dbReference type="PANTHER" id="PTHR33936:SF24">
    <property type="entry name" value="C2H2-TYPE DOMAIN-CONTAINING PROTEIN"/>
    <property type="match status" value="1"/>
</dbReference>
<sequence length="395" mass="45395">MSECEVVATEVICPGSDKTKYVCELCNISFGTRGNLNKHLRKFHQLQVLVQGKQTCALCDERFFTTAQLHEHLQHQHSVALIFVDEYFYSEKDFLDWKNKIERENLSSYILRNTSQDASGITNAYYTCHRSGSYKVKEDRIRRVKASGSIKTGSTCPAGIKVSTQTVDGISEIKVQFQSVHLGHDLETRTLRLTKLERENLAACLKLGISMDKILEEARQNTSLSNHYRLLTRKHLHNIRRDFGIPLNNEKPQKASALQKADVEASDSSIGYEDYFEIEVSNHEEIQENEKNTAVSSLLLLQNNNTCEEFNNRKMQIINQLKDLQLRIENWDPQSPLPDVEDHIKDINVRLDISAPSYRTVNNQETEPTLYLAQPNKRTIKRRKVTKIKKGSQKN</sequence>
<dbReference type="PROSITE" id="PS00028">
    <property type="entry name" value="ZINC_FINGER_C2H2_1"/>
    <property type="match status" value="2"/>
</dbReference>
<keyword evidence="1" id="KW-0862">Zinc</keyword>
<proteinExistence type="predicted"/>
<dbReference type="PANTHER" id="PTHR33936">
    <property type="entry name" value="PROTEIN CBG17840"/>
    <property type="match status" value="1"/>
</dbReference>
<evidence type="ECO:0000313" key="3">
    <source>
        <dbReference type="EMBL" id="CAL1278049.1"/>
    </source>
</evidence>
<dbReference type="SMART" id="SM00355">
    <property type="entry name" value="ZnF_C2H2"/>
    <property type="match status" value="2"/>
</dbReference>
<dbReference type="PROSITE" id="PS50157">
    <property type="entry name" value="ZINC_FINGER_C2H2_2"/>
    <property type="match status" value="1"/>
</dbReference>
<dbReference type="InterPro" id="IPR013087">
    <property type="entry name" value="Znf_C2H2_type"/>
</dbReference>
<evidence type="ECO:0000313" key="4">
    <source>
        <dbReference type="Proteomes" id="UP001497382"/>
    </source>
</evidence>
<dbReference type="EMBL" id="CAXIEN010000108">
    <property type="protein sequence ID" value="CAL1278049.1"/>
    <property type="molecule type" value="Genomic_DNA"/>
</dbReference>
<dbReference type="Proteomes" id="UP001497382">
    <property type="component" value="Unassembled WGS sequence"/>
</dbReference>
<dbReference type="AlphaFoldDB" id="A0AAV2A257"/>
<evidence type="ECO:0000256" key="1">
    <source>
        <dbReference type="PROSITE-ProRule" id="PRU00042"/>
    </source>
</evidence>
<name>A0AAV2A257_9ARAC</name>
<dbReference type="InterPro" id="IPR052797">
    <property type="entry name" value="RegFact_GeneExpr_CellDeath"/>
</dbReference>
<dbReference type="SUPFAM" id="SSF57667">
    <property type="entry name" value="beta-beta-alpha zinc fingers"/>
    <property type="match status" value="1"/>
</dbReference>
<accession>A0AAV2A257</accession>
<evidence type="ECO:0000259" key="2">
    <source>
        <dbReference type="PROSITE" id="PS50157"/>
    </source>
</evidence>
<feature type="domain" description="C2H2-type" evidence="2">
    <location>
        <begin position="21"/>
        <end position="44"/>
    </location>
</feature>
<keyword evidence="4" id="KW-1185">Reference proteome</keyword>